<dbReference type="GO" id="GO:0003677">
    <property type="term" value="F:DNA binding"/>
    <property type="evidence" value="ECO:0007669"/>
    <property type="project" value="UniProtKB-KW"/>
</dbReference>
<reference evidence="9 10" key="1">
    <citation type="submission" date="2016-05" db="EMBL/GenBank/DDBJ databases">
        <title>A degradative enzymes factory behind the ericoid mycorrhizal symbiosis.</title>
        <authorList>
            <consortium name="DOE Joint Genome Institute"/>
            <person name="Martino E."/>
            <person name="Morin E."/>
            <person name="Grelet G."/>
            <person name="Kuo A."/>
            <person name="Kohler A."/>
            <person name="Daghino S."/>
            <person name="Barry K."/>
            <person name="Choi C."/>
            <person name="Cichocki N."/>
            <person name="Clum A."/>
            <person name="Copeland A."/>
            <person name="Hainaut M."/>
            <person name="Haridas S."/>
            <person name="Labutti K."/>
            <person name="Lindquist E."/>
            <person name="Lipzen A."/>
            <person name="Khouja H.-R."/>
            <person name="Murat C."/>
            <person name="Ohm R."/>
            <person name="Olson A."/>
            <person name="Spatafora J."/>
            <person name="Veneault-Fourrey C."/>
            <person name="Henrissat B."/>
            <person name="Grigoriev I."/>
            <person name="Martin F."/>
            <person name="Perotto S."/>
        </authorList>
    </citation>
    <scope>NUCLEOTIDE SEQUENCE [LARGE SCALE GENOMIC DNA]</scope>
    <source>
        <strain evidence="9 10">UAMH 7357</strain>
    </source>
</reference>
<dbReference type="Pfam" id="PF00172">
    <property type="entry name" value="Zn_clus"/>
    <property type="match status" value="1"/>
</dbReference>
<evidence type="ECO:0000256" key="3">
    <source>
        <dbReference type="ARBA" id="ARBA00022833"/>
    </source>
</evidence>
<evidence type="ECO:0000256" key="7">
    <source>
        <dbReference type="ARBA" id="ARBA00023242"/>
    </source>
</evidence>
<dbReference type="CDD" id="cd12148">
    <property type="entry name" value="fungal_TF_MHR"/>
    <property type="match status" value="1"/>
</dbReference>
<keyword evidence="6" id="KW-0804">Transcription</keyword>
<dbReference type="GO" id="GO:0005634">
    <property type="term" value="C:nucleus"/>
    <property type="evidence" value="ECO:0007669"/>
    <property type="project" value="UniProtKB-SubCell"/>
</dbReference>
<dbReference type="Proteomes" id="UP000235672">
    <property type="component" value="Unassembled WGS sequence"/>
</dbReference>
<evidence type="ECO:0000259" key="8">
    <source>
        <dbReference type="PROSITE" id="PS50048"/>
    </source>
</evidence>
<keyword evidence="5" id="KW-0238">DNA-binding</keyword>
<dbReference type="InterPro" id="IPR007219">
    <property type="entry name" value="XnlR_reg_dom"/>
</dbReference>
<dbReference type="PANTHER" id="PTHR31313:SF86">
    <property type="entry name" value="ZN(2)-C6 FUNGAL-TYPE DOMAIN-CONTAINING PROTEIN"/>
    <property type="match status" value="1"/>
</dbReference>
<gene>
    <name evidence="9" type="ORF">NA56DRAFT_708344</name>
</gene>
<dbReference type="AlphaFoldDB" id="A0A2J6PRX1"/>
<dbReference type="GO" id="GO:0006351">
    <property type="term" value="P:DNA-templated transcription"/>
    <property type="evidence" value="ECO:0007669"/>
    <property type="project" value="InterPro"/>
</dbReference>
<dbReference type="Pfam" id="PF04082">
    <property type="entry name" value="Fungal_trans"/>
    <property type="match status" value="1"/>
</dbReference>
<evidence type="ECO:0000256" key="5">
    <source>
        <dbReference type="ARBA" id="ARBA00023125"/>
    </source>
</evidence>
<accession>A0A2J6PRX1</accession>
<dbReference type="OrthoDB" id="2154091at2759"/>
<organism evidence="9 10">
    <name type="scientific">Hyaloscypha hepaticicola</name>
    <dbReference type="NCBI Taxonomy" id="2082293"/>
    <lineage>
        <taxon>Eukaryota</taxon>
        <taxon>Fungi</taxon>
        <taxon>Dikarya</taxon>
        <taxon>Ascomycota</taxon>
        <taxon>Pezizomycotina</taxon>
        <taxon>Leotiomycetes</taxon>
        <taxon>Helotiales</taxon>
        <taxon>Hyaloscyphaceae</taxon>
        <taxon>Hyaloscypha</taxon>
    </lineage>
</organism>
<dbReference type="STRING" id="1745343.A0A2J6PRX1"/>
<evidence type="ECO:0000256" key="1">
    <source>
        <dbReference type="ARBA" id="ARBA00004123"/>
    </source>
</evidence>
<dbReference type="SMART" id="SM00906">
    <property type="entry name" value="Fungal_trans"/>
    <property type="match status" value="1"/>
</dbReference>
<keyword evidence="3" id="KW-0862">Zinc</keyword>
<dbReference type="InterPro" id="IPR036864">
    <property type="entry name" value="Zn2-C6_fun-type_DNA-bd_sf"/>
</dbReference>
<dbReference type="InterPro" id="IPR001138">
    <property type="entry name" value="Zn2Cys6_DnaBD"/>
</dbReference>
<dbReference type="PROSITE" id="PS50048">
    <property type="entry name" value="ZN2_CY6_FUNGAL_2"/>
    <property type="match status" value="1"/>
</dbReference>
<dbReference type="SMART" id="SM00066">
    <property type="entry name" value="GAL4"/>
    <property type="match status" value="1"/>
</dbReference>
<dbReference type="PANTHER" id="PTHR31313">
    <property type="entry name" value="TY1 ENHANCER ACTIVATOR"/>
    <property type="match status" value="1"/>
</dbReference>
<protein>
    <submittedName>
        <fullName evidence="9">Nitrogen assimilation transcription factor nirA</fullName>
    </submittedName>
</protein>
<keyword evidence="4" id="KW-0805">Transcription regulation</keyword>
<keyword evidence="2" id="KW-0479">Metal-binding</keyword>
<evidence type="ECO:0000256" key="6">
    <source>
        <dbReference type="ARBA" id="ARBA00023163"/>
    </source>
</evidence>
<evidence type="ECO:0000256" key="2">
    <source>
        <dbReference type="ARBA" id="ARBA00022723"/>
    </source>
</evidence>
<feature type="domain" description="Zn(2)-C6 fungal-type" evidence="8">
    <location>
        <begin position="17"/>
        <end position="47"/>
    </location>
</feature>
<comment type="subcellular location">
    <subcellularLocation>
        <location evidence="1">Nucleus</location>
    </subcellularLocation>
</comment>
<dbReference type="PROSITE" id="PS00463">
    <property type="entry name" value="ZN2_CY6_FUNGAL_1"/>
    <property type="match status" value="1"/>
</dbReference>
<dbReference type="SUPFAM" id="SSF57701">
    <property type="entry name" value="Zn2/Cys6 DNA-binding domain"/>
    <property type="match status" value="1"/>
</dbReference>
<evidence type="ECO:0000313" key="9">
    <source>
        <dbReference type="EMBL" id="PMD16778.1"/>
    </source>
</evidence>
<name>A0A2J6PRX1_9HELO</name>
<dbReference type="GO" id="GO:0008270">
    <property type="term" value="F:zinc ion binding"/>
    <property type="evidence" value="ECO:0007669"/>
    <property type="project" value="InterPro"/>
</dbReference>
<dbReference type="InterPro" id="IPR051615">
    <property type="entry name" value="Transcr_Regulatory_Elem"/>
</dbReference>
<dbReference type="CDD" id="cd00067">
    <property type="entry name" value="GAL4"/>
    <property type="match status" value="1"/>
</dbReference>
<evidence type="ECO:0000256" key="4">
    <source>
        <dbReference type="ARBA" id="ARBA00023015"/>
    </source>
</evidence>
<evidence type="ECO:0000313" key="10">
    <source>
        <dbReference type="Proteomes" id="UP000235672"/>
    </source>
</evidence>
<dbReference type="EMBL" id="KZ613503">
    <property type="protein sequence ID" value="PMD16778.1"/>
    <property type="molecule type" value="Genomic_DNA"/>
</dbReference>
<sequence length="707" mass="79715">MPPQQSAEESNTGQSRACRFCRSRKIKCDRKKPACASCSTHQRSCVYTFEKPKPRLVFILSYLLPSSAIISAIQNEKRAFENILLKLKSSTPDERARVLDQISIVNGGVDFQEAQVSAANINQQNPIAWPETHRPSHPQTALQQHLWKEFQKLRTLMVTTLMSNLMLRGTSPLMIKSLPSRPPREEIQYQLIAYAALEPQEEFSIRLLPDIDGVPVNLAMHLLDLHWNRQHHTFLLTYRPAFMKDLVYGGPCYSKLLLNAIFACASKYSDRVELRDDHANPLTAGGRFFRRCDQLLAENPPWGRSSIPKVVAFLLLGSTFISRIEISKGWSYSGFAMRMAFDLGLHLDCRKPGSTAEDIEIRKRVYWGALVCDKVQSLYLGRPLAMQLRDCHISHDLMDTMEELDVWMPYIDPEYPDTSQALYHATPVHSVSTFEQLCELSKLMAAIINRLYSFSTTPAKAQATLHSLDESLQKWYEQIPEVIAFQPWSEDPIISQKLVPPNIMNLHNTYHSLVILLHRPFISDGNLRSGSVPASSWKKCTVAARNITSIVGAYRSAYTPRGAPYLTSYAVYVSCTIHVRNAALDENQEGENLRLLLASLKMLDELSVPNPGVSRPAAIIRRLMQDNGIPEGSISSPEANVRFPSDTNAIPNSIDLSSLFDTFAPHRQIQATEALSSIDSSLMDSTMNDSLFGFMDNNYHPEALSWN</sequence>
<proteinExistence type="predicted"/>
<dbReference type="Gene3D" id="4.10.240.10">
    <property type="entry name" value="Zn(2)-C6 fungal-type DNA-binding domain"/>
    <property type="match status" value="1"/>
</dbReference>
<keyword evidence="10" id="KW-1185">Reference proteome</keyword>
<dbReference type="GO" id="GO:0000981">
    <property type="term" value="F:DNA-binding transcription factor activity, RNA polymerase II-specific"/>
    <property type="evidence" value="ECO:0007669"/>
    <property type="project" value="InterPro"/>
</dbReference>
<keyword evidence="7" id="KW-0539">Nucleus</keyword>